<evidence type="ECO:0000259" key="11">
    <source>
        <dbReference type="Pfam" id="PF22782"/>
    </source>
</evidence>
<protein>
    <recommendedName>
        <fullName evidence="11">SDE2-like domain-containing protein</fullName>
    </recommendedName>
</protein>
<feature type="domain" description="SDE2-like" evidence="11">
    <location>
        <begin position="45"/>
        <end position="142"/>
    </location>
</feature>
<feature type="transmembrane region" description="Helical" evidence="10">
    <location>
        <begin position="375"/>
        <end position="400"/>
    </location>
</feature>
<keyword evidence="10" id="KW-0472">Membrane</keyword>
<accession>A0A085NIS8</accession>
<keyword evidence="4" id="KW-0256">Endoplasmic reticulum</keyword>
<evidence type="ECO:0000256" key="1">
    <source>
        <dbReference type="ARBA" id="ARBA00004389"/>
    </source>
</evidence>
<keyword evidence="5" id="KW-0249">Electron transport</keyword>
<evidence type="ECO:0000256" key="7">
    <source>
        <dbReference type="ARBA" id="ARBA00023157"/>
    </source>
</evidence>
<dbReference type="Proteomes" id="UP000030758">
    <property type="component" value="Unassembled WGS sequence"/>
</dbReference>
<dbReference type="InterPro" id="IPR053822">
    <property type="entry name" value="SDE2-like_dom"/>
</dbReference>
<evidence type="ECO:0000256" key="8">
    <source>
        <dbReference type="ARBA" id="ARBA00023284"/>
    </source>
</evidence>
<feature type="region of interest" description="Disordered" evidence="9">
    <location>
        <begin position="410"/>
        <end position="455"/>
    </location>
</feature>
<organism evidence="12">
    <name type="scientific">Trichuris suis</name>
    <name type="common">pig whipworm</name>
    <dbReference type="NCBI Taxonomy" id="68888"/>
    <lineage>
        <taxon>Eukaryota</taxon>
        <taxon>Metazoa</taxon>
        <taxon>Ecdysozoa</taxon>
        <taxon>Nematoda</taxon>
        <taxon>Enoplea</taxon>
        <taxon>Dorylaimia</taxon>
        <taxon>Trichinellida</taxon>
        <taxon>Trichuridae</taxon>
        <taxon>Trichuris</taxon>
    </lineage>
</organism>
<sequence>MRIPLSELLLLPKEWVSVRLNGKIVTDWRSLSEEDPFEVRVRLLGGKGGFGSLLRSFGSQFYKSTNQDMCRDLSGRRLKSKKDEERLKKYIELLRERRNRKRKQEDIRAKRLSKLPKHNFDDPEYDRTKQTILAETDSAVEEGLRKVKNQQSVEETYPSTSKASCVHDSNLAAPAKALKLKDSALWLGLDDIDVLDSSGDSDSGEGSATPNHAPWCPACKDLGKAWSSFAQWSKDLNIKVADVDVTANPGWTIVAILCFLALRQIALGLSGRFLVTALPTIFHVKDGVFRIYNGPRDKEDFIAFVEKKKWTIIDPLPSWKHPSSIQLEFVNFFFNPKFNYSSPFRMSVVSHFFRLSMAVRDLHVTLIEKYGFAPWMSYTLFGAVTLFLGCVLGFFIVFVIDRVFPTTLSGDTSKQQPKAKSKRRKSSKTSGGKTSDKSSADSAGHSDGEVAPPIDENAFNIPIRRIPVFTVWMK</sequence>
<dbReference type="Pfam" id="PF22782">
    <property type="entry name" value="SDE2"/>
    <property type="match status" value="1"/>
</dbReference>
<dbReference type="PANTHER" id="PTHR46107:SF3">
    <property type="entry name" value="THIOREDOXIN DOMAIN-CONTAINING PROTEIN"/>
    <property type="match status" value="1"/>
</dbReference>
<dbReference type="InterPro" id="IPR036249">
    <property type="entry name" value="Thioredoxin-like_sf"/>
</dbReference>
<keyword evidence="6 10" id="KW-1133">Transmembrane helix</keyword>
<comment type="subcellular location">
    <subcellularLocation>
        <location evidence="1">Endoplasmic reticulum membrane</location>
        <topology evidence="1">Single-pass membrane protein</topology>
    </subcellularLocation>
</comment>
<evidence type="ECO:0000256" key="4">
    <source>
        <dbReference type="ARBA" id="ARBA00022824"/>
    </source>
</evidence>
<reference evidence="12" key="1">
    <citation type="journal article" date="2014" name="Nat. Genet.">
        <title>Genome and transcriptome of the porcine whipworm Trichuris suis.</title>
        <authorList>
            <person name="Jex A.R."/>
            <person name="Nejsum P."/>
            <person name="Schwarz E.M."/>
            <person name="Hu L."/>
            <person name="Young N.D."/>
            <person name="Hall R.S."/>
            <person name="Korhonen P.K."/>
            <person name="Liao S."/>
            <person name="Thamsborg S."/>
            <person name="Xia J."/>
            <person name="Xu P."/>
            <person name="Wang S."/>
            <person name="Scheerlinck J.P."/>
            <person name="Hofmann A."/>
            <person name="Sternberg P.W."/>
            <person name="Wang J."/>
            <person name="Gasser R.B."/>
        </authorList>
    </citation>
    <scope>NUCLEOTIDE SEQUENCE [LARGE SCALE GENOMIC DNA]</scope>
    <source>
        <strain evidence="12">DCEP-RM93F</strain>
    </source>
</reference>
<evidence type="ECO:0000256" key="5">
    <source>
        <dbReference type="ARBA" id="ARBA00022982"/>
    </source>
</evidence>
<evidence type="ECO:0000256" key="2">
    <source>
        <dbReference type="ARBA" id="ARBA00022448"/>
    </source>
</evidence>
<feature type="compositionally biased region" description="Basic and acidic residues" evidence="9">
    <location>
        <begin position="434"/>
        <end position="448"/>
    </location>
</feature>
<feature type="compositionally biased region" description="Basic residues" evidence="9">
    <location>
        <begin position="417"/>
        <end position="427"/>
    </location>
</feature>
<keyword evidence="2" id="KW-0813">Transport</keyword>
<gene>
    <name evidence="12" type="ORF">M514_10302</name>
</gene>
<evidence type="ECO:0000256" key="3">
    <source>
        <dbReference type="ARBA" id="ARBA00022729"/>
    </source>
</evidence>
<name>A0A085NIS8_9BILA</name>
<dbReference type="AlphaFoldDB" id="A0A085NIS8"/>
<dbReference type="GO" id="GO:0005789">
    <property type="term" value="C:endoplasmic reticulum membrane"/>
    <property type="evidence" value="ECO:0007669"/>
    <property type="project" value="UniProtKB-SubCell"/>
</dbReference>
<dbReference type="EMBL" id="KL367496">
    <property type="protein sequence ID" value="KFD69374.1"/>
    <property type="molecule type" value="Genomic_DNA"/>
</dbReference>
<dbReference type="SUPFAM" id="SSF52833">
    <property type="entry name" value="Thioredoxin-like"/>
    <property type="match status" value="1"/>
</dbReference>
<evidence type="ECO:0000256" key="9">
    <source>
        <dbReference type="SAM" id="MobiDB-lite"/>
    </source>
</evidence>
<proteinExistence type="predicted"/>
<dbReference type="GO" id="GO:0015036">
    <property type="term" value="F:disulfide oxidoreductase activity"/>
    <property type="evidence" value="ECO:0007669"/>
    <property type="project" value="TreeGrafter"/>
</dbReference>
<evidence type="ECO:0000256" key="10">
    <source>
        <dbReference type="SAM" id="Phobius"/>
    </source>
</evidence>
<evidence type="ECO:0000256" key="6">
    <source>
        <dbReference type="ARBA" id="ARBA00022989"/>
    </source>
</evidence>
<dbReference type="Gene3D" id="3.40.30.10">
    <property type="entry name" value="Glutaredoxin"/>
    <property type="match status" value="1"/>
</dbReference>
<keyword evidence="3" id="KW-0732">Signal</keyword>
<keyword evidence="7" id="KW-1015">Disulfide bond</keyword>
<dbReference type="InterPro" id="IPR052454">
    <property type="entry name" value="TMX_domain-containing"/>
</dbReference>
<evidence type="ECO:0000313" key="12">
    <source>
        <dbReference type="EMBL" id="KFD69374.1"/>
    </source>
</evidence>
<keyword evidence="10" id="KW-0812">Transmembrane</keyword>
<dbReference type="PANTHER" id="PTHR46107">
    <property type="entry name" value="DUMPY: SHORTER THAN WILD-TYPE"/>
    <property type="match status" value="1"/>
</dbReference>
<keyword evidence="8" id="KW-0676">Redox-active center</keyword>